<dbReference type="InterPro" id="IPR016071">
    <property type="entry name" value="Staphylococal_nuclease_OB-fold"/>
</dbReference>
<accession>A0ABV7MIW2</accession>
<dbReference type="PROSITE" id="PS50830">
    <property type="entry name" value="TNASE_3"/>
    <property type="match status" value="1"/>
</dbReference>
<evidence type="ECO:0000313" key="2">
    <source>
        <dbReference type="EMBL" id="MFC3321310.1"/>
    </source>
</evidence>
<dbReference type="PANTHER" id="PTHR12302">
    <property type="entry name" value="EBNA2 BINDING PROTEIN P100"/>
    <property type="match status" value="1"/>
</dbReference>
<name>A0ABV7MIW2_9HYPH</name>
<gene>
    <name evidence="2" type="ORF">ACFOJ9_05885</name>
</gene>
<sequence length="187" mass="20845">MTRTSVTEELERAADVSLSNLQIILRHAASILLSAALLTVAQPATAKPMVGVPSVVDGDTIEIHGQRIRLNGIDAPERAQLCLDAGRKNYRCGQKASLALADFLNAHRPISCIEVDRDQFRRMVAVCTAGGVDIGEWMVRKGYALDWPKYSDGFYVRAQTEAKAAKRGMWARSFERPWEWRKQMTAQ</sequence>
<feature type="domain" description="TNase-like" evidence="1">
    <location>
        <begin position="46"/>
        <end position="172"/>
    </location>
</feature>
<dbReference type="Gene3D" id="2.40.50.90">
    <property type="match status" value="1"/>
</dbReference>
<comment type="caution">
    <text evidence="2">The sequence shown here is derived from an EMBL/GenBank/DDBJ whole genome shotgun (WGS) entry which is preliminary data.</text>
</comment>
<reference evidence="3" key="1">
    <citation type="journal article" date="2019" name="Int. J. Syst. Evol. Microbiol.">
        <title>The Global Catalogue of Microorganisms (GCM) 10K type strain sequencing project: providing services to taxonomists for standard genome sequencing and annotation.</title>
        <authorList>
            <consortium name="The Broad Institute Genomics Platform"/>
            <consortium name="The Broad Institute Genome Sequencing Center for Infectious Disease"/>
            <person name="Wu L."/>
            <person name="Ma J."/>
        </authorList>
    </citation>
    <scope>NUCLEOTIDE SEQUENCE [LARGE SCALE GENOMIC DNA]</scope>
    <source>
        <strain evidence="3">ICMP 19515</strain>
    </source>
</reference>
<proteinExistence type="predicted"/>
<protein>
    <submittedName>
        <fullName evidence="2">Thermonuclease family protein</fullName>
    </submittedName>
</protein>
<dbReference type="InterPro" id="IPR035437">
    <property type="entry name" value="SNase_OB-fold_sf"/>
</dbReference>
<dbReference type="EMBL" id="JBHRVD010000001">
    <property type="protein sequence ID" value="MFC3321310.1"/>
    <property type="molecule type" value="Genomic_DNA"/>
</dbReference>
<dbReference type="Proteomes" id="UP001595648">
    <property type="component" value="Unassembled WGS sequence"/>
</dbReference>
<organism evidence="2 3">
    <name type="scientific">Mesorhizobium cantuariense</name>
    <dbReference type="NCBI Taxonomy" id="1300275"/>
    <lineage>
        <taxon>Bacteria</taxon>
        <taxon>Pseudomonadati</taxon>
        <taxon>Pseudomonadota</taxon>
        <taxon>Alphaproteobacteria</taxon>
        <taxon>Hyphomicrobiales</taxon>
        <taxon>Phyllobacteriaceae</taxon>
        <taxon>Mesorhizobium</taxon>
    </lineage>
</organism>
<evidence type="ECO:0000259" key="1">
    <source>
        <dbReference type="PROSITE" id="PS50830"/>
    </source>
</evidence>
<dbReference type="SUPFAM" id="SSF50199">
    <property type="entry name" value="Staphylococcal nuclease"/>
    <property type="match status" value="1"/>
</dbReference>
<dbReference type="Pfam" id="PF00565">
    <property type="entry name" value="SNase"/>
    <property type="match status" value="1"/>
</dbReference>
<dbReference type="RefSeq" id="WP_378977570.1">
    <property type="nucleotide sequence ID" value="NZ_JBHRVD010000001.1"/>
</dbReference>
<dbReference type="PANTHER" id="PTHR12302:SF26">
    <property type="entry name" value="BLR1266 PROTEIN"/>
    <property type="match status" value="1"/>
</dbReference>
<evidence type="ECO:0000313" key="3">
    <source>
        <dbReference type="Proteomes" id="UP001595648"/>
    </source>
</evidence>
<dbReference type="SMART" id="SM00318">
    <property type="entry name" value="SNc"/>
    <property type="match status" value="1"/>
</dbReference>
<keyword evidence="3" id="KW-1185">Reference proteome</keyword>